<dbReference type="EMBL" id="OB662018">
    <property type="protein sequence ID" value="CAD7229347.1"/>
    <property type="molecule type" value="Genomic_DNA"/>
</dbReference>
<proteinExistence type="inferred from homology"/>
<accession>A0A7R8ZPI3</accession>
<name>A0A7R8ZPI3_9CRUS</name>
<dbReference type="PANTHER" id="PTHR11958:SF111">
    <property type="entry name" value="AMINO ACID TRANSPORTER"/>
    <property type="match status" value="1"/>
</dbReference>
<keyword evidence="4 7" id="KW-0812">Transmembrane</keyword>
<comment type="similarity">
    <text evidence="2 7">Belongs to the dicarboxylate/amino acid:cation symporter (DAACS) (TC 2.A.23) family.</text>
</comment>
<keyword evidence="3 7" id="KW-0813">Transport</keyword>
<evidence type="ECO:0000256" key="4">
    <source>
        <dbReference type="ARBA" id="ARBA00022692"/>
    </source>
</evidence>
<keyword evidence="7" id="KW-0769">Symport</keyword>
<dbReference type="GO" id="GO:0015175">
    <property type="term" value="F:neutral L-amino acid transmembrane transporter activity"/>
    <property type="evidence" value="ECO:0007669"/>
    <property type="project" value="TreeGrafter"/>
</dbReference>
<feature type="region of interest" description="Disordered" evidence="8">
    <location>
        <begin position="337"/>
        <end position="356"/>
    </location>
</feature>
<dbReference type="GO" id="GO:0005886">
    <property type="term" value="C:plasma membrane"/>
    <property type="evidence" value="ECO:0007669"/>
    <property type="project" value="TreeGrafter"/>
</dbReference>
<feature type="transmembrane region" description="Helical" evidence="7">
    <location>
        <begin position="135"/>
        <end position="160"/>
    </location>
</feature>
<feature type="transmembrane region" description="Helical" evidence="7">
    <location>
        <begin position="209"/>
        <end position="234"/>
    </location>
</feature>
<dbReference type="PRINTS" id="PR00173">
    <property type="entry name" value="EDTRNSPORT"/>
</dbReference>
<evidence type="ECO:0000256" key="2">
    <source>
        <dbReference type="ARBA" id="ARBA00006148"/>
    </source>
</evidence>
<evidence type="ECO:0000313" key="9">
    <source>
        <dbReference type="EMBL" id="CAD7229347.1"/>
    </source>
</evidence>
<evidence type="ECO:0000256" key="6">
    <source>
        <dbReference type="ARBA" id="ARBA00023136"/>
    </source>
</evidence>
<gene>
    <name evidence="9" type="ORF">CTOB1V02_LOCUS7219</name>
</gene>
<dbReference type="AlphaFoldDB" id="A0A7R8ZPI3"/>
<evidence type="ECO:0000256" key="3">
    <source>
        <dbReference type="ARBA" id="ARBA00022448"/>
    </source>
</evidence>
<dbReference type="InterPro" id="IPR001991">
    <property type="entry name" value="Na-dicarboxylate_symporter"/>
</dbReference>
<feature type="transmembrane region" description="Helical" evidence="7">
    <location>
        <begin position="102"/>
        <end position="123"/>
    </location>
</feature>
<comment type="subcellular location">
    <subcellularLocation>
        <location evidence="1 7">Membrane</location>
        <topology evidence="1 7">Multi-pass membrane protein</topology>
    </subcellularLocation>
</comment>
<dbReference type="PANTHER" id="PTHR11958">
    <property type="entry name" value="SODIUM/DICARBOXYLATE SYMPORTER-RELATED"/>
    <property type="match status" value="1"/>
</dbReference>
<evidence type="ECO:0000256" key="8">
    <source>
        <dbReference type="SAM" id="MobiDB-lite"/>
    </source>
</evidence>
<feature type="transmembrane region" description="Helical" evidence="7">
    <location>
        <begin position="246"/>
        <end position="263"/>
    </location>
</feature>
<reference evidence="9" key="1">
    <citation type="submission" date="2020-11" db="EMBL/GenBank/DDBJ databases">
        <authorList>
            <person name="Tran Van P."/>
        </authorList>
    </citation>
    <scope>NUCLEOTIDE SEQUENCE</scope>
</reference>
<feature type="transmembrane region" description="Helical" evidence="7">
    <location>
        <begin position="64"/>
        <end position="81"/>
    </location>
</feature>
<keyword evidence="5 7" id="KW-1133">Transmembrane helix</keyword>
<evidence type="ECO:0000256" key="7">
    <source>
        <dbReference type="RuleBase" id="RU361216"/>
    </source>
</evidence>
<dbReference type="Gene3D" id="1.10.3860.10">
    <property type="entry name" value="Sodium:dicarboxylate symporter"/>
    <property type="match status" value="1"/>
</dbReference>
<dbReference type="GO" id="GO:0005313">
    <property type="term" value="F:L-glutamate transmembrane transporter activity"/>
    <property type="evidence" value="ECO:0007669"/>
    <property type="project" value="TreeGrafter"/>
</dbReference>
<dbReference type="OrthoDB" id="5877963at2759"/>
<feature type="transmembrane region" description="Helical" evidence="7">
    <location>
        <begin position="167"/>
        <end position="189"/>
    </location>
</feature>
<keyword evidence="6 7" id="KW-0472">Membrane</keyword>
<dbReference type="SUPFAM" id="SSF118215">
    <property type="entry name" value="Proton glutamate symport protein"/>
    <property type="match status" value="1"/>
</dbReference>
<organism evidence="9">
    <name type="scientific">Cyprideis torosa</name>
    <dbReference type="NCBI Taxonomy" id="163714"/>
    <lineage>
        <taxon>Eukaryota</taxon>
        <taxon>Metazoa</taxon>
        <taxon>Ecdysozoa</taxon>
        <taxon>Arthropoda</taxon>
        <taxon>Crustacea</taxon>
        <taxon>Oligostraca</taxon>
        <taxon>Ostracoda</taxon>
        <taxon>Podocopa</taxon>
        <taxon>Podocopida</taxon>
        <taxon>Cytherocopina</taxon>
        <taxon>Cytheroidea</taxon>
        <taxon>Cytherideidae</taxon>
        <taxon>Cyprideis</taxon>
    </lineage>
</organism>
<evidence type="ECO:0000256" key="1">
    <source>
        <dbReference type="ARBA" id="ARBA00004141"/>
    </source>
</evidence>
<feature type="compositionally biased region" description="Polar residues" evidence="8">
    <location>
        <begin position="346"/>
        <end position="356"/>
    </location>
</feature>
<dbReference type="Pfam" id="PF00375">
    <property type="entry name" value="SDF"/>
    <property type="match status" value="1"/>
</dbReference>
<dbReference type="GO" id="GO:0015501">
    <property type="term" value="F:glutamate:sodium symporter activity"/>
    <property type="evidence" value="ECO:0007669"/>
    <property type="project" value="TreeGrafter"/>
</dbReference>
<evidence type="ECO:0000256" key="5">
    <source>
        <dbReference type="ARBA" id="ARBA00022989"/>
    </source>
</evidence>
<dbReference type="InterPro" id="IPR036458">
    <property type="entry name" value="Na:dicarbo_symporter_sf"/>
</dbReference>
<protein>
    <recommendedName>
        <fullName evidence="7">Amino acid transporter</fullName>
    </recommendedName>
</protein>
<feature type="transmembrane region" description="Helical" evidence="7">
    <location>
        <begin position="269"/>
        <end position="289"/>
    </location>
</feature>
<sequence length="375" mass="41119">MLRLFSLLPLSHFPIHILYPGLPPAQPFFQQAQTKYSLQNITSPNGTIVAELIRSNGIRDGTNTLGIIFFSLAFGSVLGAIGKRAKPVIDFFLILDECILQIVKLIMWLTPVGVGSVICGKIVAMGDISLIVQQLAYFILAVIAGVFIYQWVILQLIYFLFTRKNPLKFYIGLGQAWFTAFATASTAAALPVSMRCMKENGVDERINRFVLPIGATVNMDGTALFVTIASIFMAQLYKIQLTFGDYVTVVVTSTAVSVAAASVPSAALVLMLMVLGAIDVPTGTVNLLFTIDWFVDRFRTTNNLLGDCYTAAVVEQLSKKELAEMDRLHRLEEEQEALDANEGYSPHSTPVANGKLKTTATTSTIVNEDIENTRF</sequence>
<dbReference type="InterPro" id="IPR050746">
    <property type="entry name" value="DAACS"/>
</dbReference>